<dbReference type="Pfam" id="PF03703">
    <property type="entry name" value="bPH_2"/>
    <property type="match status" value="3"/>
</dbReference>
<feature type="domain" description="YdbS-like PH" evidence="2">
    <location>
        <begin position="66"/>
        <end position="148"/>
    </location>
</feature>
<dbReference type="HOGENOM" id="CLU_024617_6_0_9"/>
<evidence type="ECO:0000313" key="4">
    <source>
        <dbReference type="Proteomes" id="UP000007397"/>
    </source>
</evidence>
<evidence type="ECO:0000259" key="2">
    <source>
        <dbReference type="Pfam" id="PF03703"/>
    </source>
</evidence>
<feature type="transmembrane region" description="Helical" evidence="1">
    <location>
        <begin position="182"/>
        <end position="203"/>
    </location>
</feature>
<proteinExistence type="predicted"/>
<feature type="domain" description="YdbS-like PH" evidence="2">
    <location>
        <begin position="253"/>
        <end position="333"/>
    </location>
</feature>
<reference evidence="3 4" key="1">
    <citation type="journal article" date="2013" name="Environ. Microbiol.">
        <title>Chloride and organic osmolytes: a hybrid strategy to cope with elevated salinities by the moderately halophilic, chloride-dependent bacterium Halobacillus halophilus.</title>
        <authorList>
            <person name="Saum S.H."/>
            <person name="Pfeiffer F."/>
            <person name="Palm P."/>
            <person name="Rampp M."/>
            <person name="Schuster S.C."/>
            <person name="Muller V."/>
            <person name="Oesterhelt D."/>
        </authorList>
    </citation>
    <scope>NUCLEOTIDE SEQUENCE [LARGE SCALE GENOMIC DNA]</scope>
    <source>
        <strain evidence="4">ATCC 35676 / DSM 2266 / JCM 20832 / KCTC 3685 / LMG 17431 / NBRC 102448 / NCIMB 2269</strain>
    </source>
</reference>
<keyword evidence="1" id="KW-0812">Transmembrane</keyword>
<dbReference type="Proteomes" id="UP000007397">
    <property type="component" value="Chromosome"/>
</dbReference>
<dbReference type="AlphaFoldDB" id="I0JJZ2"/>
<dbReference type="PANTHER" id="PTHR34473:SF2">
    <property type="entry name" value="UPF0699 TRANSMEMBRANE PROTEIN YDBT"/>
    <property type="match status" value="1"/>
</dbReference>
<dbReference type="STRING" id="866895.HBHAL_2105"/>
<keyword evidence="1" id="KW-0472">Membrane</keyword>
<dbReference type="PATRIC" id="fig|866895.3.peg.1115"/>
<feature type="transmembrane region" description="Helical" evidence="1">
    <location>
        <begin position="45"/>
        <end position="67"/>
    </location>
</feature>
<dbReference type="InterPro" id="IPR014529">
    <property type="entry name" value="UCP026631"/>
</dbReference>
<keyword evidence="4" id="KW-1185">Reference proteome</keyword>
<name>I0JJZ2_HALH3</name>
<dbReference type="KEGG" id="hhd:HBHAL_2105"/>
<accession>I0JJZ2</accession>
<dbReference type="PANTHER" id="PTHR34473">
    <property type="entry name" value="UPF0699 TRANSMEMBRANE PROTEIN YDBS"/>
    <property type="match status" value="1"/>
</dbReference>
<dbReference type="PIRSF" id="PIRSF026631">
    <property type="entry name" value="UCP026631"/>
    <property type="match status" value="1"/>
</dbReference>
<evidence type="ECO:0000256" key="1">
    <source>
        <dbReference type="SAM" id="Phobius"/>
    </source>
</evidence>
<gene>
    <name evidence="3" type="primary">ydbT</name>
    <name evidence="3" type="ordered locus">HBHAL_2105</name>
</gene>
<dbReference type="EMBL" id="HE717023">
    <property type="protein sequence ID" value="CCG44461.1"/>
    <property type="molecule type" value="Genomic_DNA"/>
</dbReference>
<feature type="domain" description="YdbS-like PH" evidence="2">
    <location>
        <begin position="400"/>
        <end position="479"/>
    </location>
</feature>
<protein>
    <submittedName>
        <fullName evidence="3">UPF0699 family protein YdbT</fullName>
    </submittedName>
</protein>
<feature type="transmembrane region" description="Helical" evidence="1">
    <location>
        <begin position="21"/>
        <end position="39"/>
    </location>
</feature>
<keyword evidence="1" id="KW-1133">Transmembrane helix</keyword>
<feature type="transmembrane region" description="Helical" evidence="1">
    <location>
        <begin position="223"/>
        <end position="251"/>
    </location>
</feature>
<evidence type="ECO:0000313" key="3">
    <source>
        <dbReference type="EMBL" id="CCG44461.1"/>
    </source>
</evidence>
<sequence>MMYEPKRLHPVSAVINFVKGLKDSALPIIALIFLNGNIFSGEVEWIPLLITVGFLLLVLGGGIIRWLRFTYRVEQGELRIEHGLILRKKRYIPFHRIQSLDFSEGIFHRPFNLVKVSIETAGSSDLQKAEAELTAIKREDADELETIISREKNKRTIEEEGMEEDRVVSSREKVYEMKMRDIVVMAITSGGAGVVLSGVGVFASQITEVLPLGTIYDEFLAWLRIGVLVVAFAAFVILLIAYGISILLTIFRYANFSVFLDADDLVITRGWLEKKQMTIPLNRIQGLRIDENLIRQPLGYASVTLVSAGGAMQQGAEHQLRLLPLIKKKEIEKVLHQMISDYELDVEWNRPPTRSKRRYMLRHSWFAWVAVIPLSIYLFPYGLLAIIAALAFTGIGFLAYKDAGWNLSDQQLTLKSRFINKQTFVMKRKRIQSSAVTQTILQKRVDLESIRVTLKSGVGGAVARCLYLDQQDTRQMMDWYRPNDTVEKRSDL</sequence>
<organism evidence="3 4">
    <name type="scientific">Halobacillus halophilus (strain ATCC 35676 / DSM 2266 / JCM 20832 / KCTC 3685 / LMG 17431 / NBRC 102448 / NCIMB 2269)</name>
    <name type="common">Sporosarcina halophila</name>
    <dbReference type="NCBI Taxonomy" id="866895"/>
    <lineage>
        <taxon>Bacteria</taxon>
        <taxon>Bacillati</taxon>
        <taxon>Bacillota</taxon>
        <taxon>Bacilli</taxon>
        <taxon>Bacillales</taxon>
        <taxon>Bacillaceae</taxon>
        <taxon>Halobacillus</taxon>
    </lineage>
</organism>
<dbReference type="InterPro" id="IPR005182">
    <property type="entry name" value="YdbS-like_PH"/>
</dbReference>
<feature type="transmembrane region" description="Helical" evidence="1">
    <location>
        <begin position="359"/>
        <end position="377"/>
    </location>
</feature>
<dbReference type="eggNOG" id="COG3428">
    <property type="taxonomic scope" value="Bacteria"/>
</dbReference>